<sequence>MVQVHPVLPRPHRSVWPRTPPCHGENMGSNPIGAAT</sequence>
<protein>
    <submittedName>
        <fullName evidence="2">Uncharacterized protein</fullName>
    </submittedName>
</protein>
<feature type="non-terminal residue" evidence="2">
    <location>
        <position position="36"/>
    </location>
</feature>
<evidence type="ECO:0000313" key="2">
    <source>
        <dbReference type="EMBL" id="SVD31484.1"/>
    </source>
</evidence>
<dbReference type="EMBL" id="UINC01142879">
    <property type="protein sequence ID" value="SVD31484.1"/>
    <property type="molecule type" value="Genomic_DNA"/>
</dbReference>
<gene>
    <name evidence="2" type="ORF">METZ01_LOCUS384338</name>
</gene>
<feature type="region of interest" description="Disordered" evidence="1">
    <location>
        <begin position="1"/>
        <end position="36"/>
    </location>
</feature>
<evidence type="ECO:0000256" key="1">
    <source>
        <dbReference type="SAM" id="MobiDB-lite"/>
    </source>
</evidence>
<name>A0A382UB13_9ZZZZ</name>
<organism evidence="2">
    <name type="scientific">marine metagenome</name>
    <dbReference type="NCBI Taxonomy" id="408172"/>
    <lineage>
        <taxon>unclassified sequences</taxon>
        <taxon>metagenomes</taxon>
        <taxon>ecological metagenomes</taxon>
    </lineage>
</organism>
<proteinExistence type="predicted"/>
<reference evidence="2" key="1">
    <citation type="submission" date="2018-05" db="EMBL/GenBank/DDBJ databases">
        <authorList>
            <person name="Lanie J.A."/>
            <person name="Ng W.-L."/>
            <person name="Kazmierczak K.M."/>
            <person name="Andrzejewski T.M."/>
            <person name="Davidsen T.M."/>
            <person name="Wayne K.J."/>
            <person name="Tettelin H."/>
            <person name="Glass J.I."/>
            <person name="Rusch D."/>
            <person name="Podicherti R."/>
            <person name="Tsui H.-C.T."/>
            <person name="Winkler M.E."/>
        </authorList>
    </citation>
    <scope>NUCLEOTIDE SEQUENCE</scope>
</reference>
<dbReference type="AlphaFoldDB" id="A0A382UB13"/>
<accession>A0A382UB13</accession>